<reference evidence="2" key="1">
    <citation type="submission" date="2014-12" db="EMBL/GenBank/DDBJ databases">
        <title>Insight into the proteome of Arion vulgaris.</title>
        <authorList>
            <person name="Aradska J."/>
            <person name="Bulat T."/>
            <person name="Smidak R."/>
            <person name="Sarate P."/>
            <person name="Gangsoo J."/>
            <person name="Sialana F."/>
            <person name="Bilban M."/>
            <person name="Lubec G."/>
        </authorList>
    </citation>
    <scope>NUCLEOTIDE SEQUENCE</scope>
    <source>
        <tissue evidence="2">Skin</tissue>
    </source>
</reference>
<evidence type="ECO:0000313" key="2">
    <source>
        <dbReference type="EMBL" id="CEK49760.1"/>
    </source>
</evidence>
<feature type="non-terminal residue" evidence="2">
    <location>
        <position position="1"/>
    </location>
</feature>
<name>A0A0B6Y2J9_9EUPU</name>
<feature type="region of interest" description="Disordered" evidence="1">
    <location>
        <begin position="25"/>
        <end position="44"/>
    </location>
</feature>
<organism evidence="2">
    <name type="scientific">Arion vulgaris</name>
    <dbReference type="NCBI Taxonomy" id="1028688"/>
    <lineage>
        <taxon>Eukaryota</taxon>
        <taxon>Metazoa</taxon>
        <taxon>Spiralia</taxon>
        <taxon>Lophotrochozoa</taxon>
        <taxon>Mollusca</taxon>
        <taxon>Gastropoda</taxon>
        <taxon>Heterobranchia</taxon>
        <taxon>Euthyneura</taxon>
        <taxon>Panpulmonata</taxon>
        <taxon>Eupulmonata</taxon>
        <taxon>Stylommatophora</taxon>
        <taxon>Helicina</taxon>
        <taxon>Arionoidea</taxon>
        <taxon>Arionidae</taxon>
        <taxon>Arion</taxon>
    </lineage>
</organism>
<feature type="compositionally biased region" description="Acidic residues" evidence="1">
    <location>
        <begin position="32"/>
        <end position="44"/>
    </location>
</feature>
<protein>
    <submittedName>
        <fullName evidence="2">Uncharacterized protein</fullName>
    </submittedName>
</protein>
<proteinExistence type="predicted"/>
<dbReference type="Pfam" id="PF06679">
    <property type="entry name" value="DUF1180"/>
    <property type="match status" value="1"/>
</dbReference>
<evidence type="ECO:0000256" key="1">
    <source>
        <dbReference type="SAM" id="MobiDB-lite"/>
    </source>
</evidence>
<sequence>FGVRAICLRQKRTKSRKYRIIAQNGDQRDLEMEPLGDGNDDDEDYTVFELNGRKK</sequence>
<accession>A0A0B6Y2J9</accession>
<dbReference type="AlphaFoldDB" id="A0A0B6Y2J9"/>
<gene>
    <name evidence="2" type="primary">ORF8760</name>
</gene>
<dbReference type="EMBL" id="HACG01002895">
    <property type="protein sequence ID" value="CEK49760.1"/>
    <property type="molecule type" value="Transcribed_RNA"/>
</dbReference>